<gene>
    <name evidence="1" type="ORF">FHU35_121068</name>
</gene>
<reference evidence="1 2" key="1">
    <citation type="submission" date="2019-06" db="EMBL/GenBank/DDBJ databases">
        <title>Sequencing the genomes of 1000 actinobacteria strains.</title>
        <authorList>
            <person name="Klenk H.-P."/>
        </authorList>
    </citation>
    <scope>NUCLEOTIDE SEQUENCE [LARGE SCALE GENOMIC DNA]</scope>
    <source>
        <strain evidence="1 2">DSM 46699</strain>
    </source>
</reference>
<sequence length="54" mass="5707">MTSIGDLMSELPDLTTMSLAELRTTRSPELVAALERELTGSGTAPADEIQGQSD</sequence>
<dbReference type="EMBL" id="VIWX01000002">
    <property type="protein sequence ID" value="TWF96067.1"/>
    <property type="molecule type" value="Genomic_DNA"/>
</dbReference>
<dbReference type="AlphaFoldDB" id="A0A561U9N9"/>
<organism evidence="1 2">
    <name type="scientific">Saccharopolyspora dendranthemae</name>
    <dbReference type="NCBI Taxonomy" id="1181886"/>
    <lineage>
        <taxon>Bacteria</taxon>
        <taxon>Bacillati</taxon>
        <taxon>Actinomycetota</taxon>
        <taxon>Actinomycetes</taxon>
        <taxon>Pseudonocardiales</taxon>
        <taxon>Pseudonocardiaceae</taxon>
        <taxon>Saccharopolyspora</taxon>
    </lineage>
</organism>
<evidence type="ECO:0000313" key="2">
    <source>
        <dbReference type="Proteomes" id="UP000316184"/>
    </source>
</evidence>
<name>A0A561U9N9_9PSEU</name>
<evidence type="ECO:0000313" key="1">
    <source>
        <dbReference type="EMBL" id="TWF96067.1"/>
    </source>
</evidence>
<protein>
    <submittedName>
        <fullName evidence="1">FXSXX-COOH protein</fullName>
    </submittedName>
</protein>
<dbReference type="Proteomes" id="UP000316184">
    <property type="component" value="Unassembled WGS sequence"/>
</dbReference>
<keyword evidence="2" id="KW-1185">Reference proteome</keyword>
<proteinExistence type="predicted"/>
<accession>A0A561U9N9</accession>
<comment type="caution">
    <text evidence="1">The sequence shown here is derived from an EMBL/GenBank/DDBJ whole genome shotgun (WGS) entry which is preliminary data.</text>
</comment>
<dbReference type="RefSeq" id="WP_186459415.1">
    <property type="nucleotide sequence ID" value="NZ_VIWX01000002.1"/>
</dbReference>